<sequence>MDSSDARYISSSVLTPILVNDQDDPVGNNSTGLLSSDLVLELPSGIIPLGTESVNADQSQAGSKFFLLKVLDTSKKGGGSELSQEMIELMFEEERERHRALRVLNSSQAVAQKRAQESPESSKKKPNKSNKTWGGGKGKANKLYQPSVNKNPQAY</sequence>
<protein>
    <submittedName>
        <fullName evidence="2">Uncharacterized protein</fullName>
    </submittedName>
</protein>
<dbReference type="AlphaFoldDB" id="A0A1R0H1M8"/>
<feature type="compositionally biased region" description="Basic and acidic residues" evidence="1">
    <location>
        <begin position="114"/>
        <end position="123"/>
    </location>
</feature>
<evidence type="ECO:0000256" key="1">
    <source>
        <dbReference type="SAM" id="MobiDB-lite"/>
    </source>
</evidence>
<reference evidence="2 3" key="1">
    <citation type="journal article" date="2016" name="Mol. Biol. Evol.">
        <title>Genome-Wide Survey of Gut Fungi (Harpellales) Reveals the First Horizontally Transferred Ubiquitin Gene from a Mosquito Host.</title>
        <authorList>
            <person name="Wang Y."/>
            <person name="White M.M."/>
            <person name="Kvist S."/>
            <person name="Moncalvo J.M."/>
        </authorList>
    </citation>
    <scope>NUCLEOTIDE SEQUENCE [LARGE SCALE GENOMIC DNA]</scope>
    <source>
        <strain evidence="2 3">ALG-7-W6</strain>
    </source>
</reference>
<evidence type="ECO:0000313" key="3">
    <source>
        <dbReference type="Proteomes" id="UP000187455"/>
    </source>
</evidence>
<feature type="region of interest" description="Disordered" evidence="1">
    <location>
        <begin position="103"/>
        <end position="155"/>
    </location>
</feature>
<dbReference type="EMBL" id="LSSL01001110">
    <property type="protein sequence ID" value="OLY83032.1"/>
    <property type="molecule type" value="Genomic_DNA"/>
</dbReference>
<feature type="compositionally biased region" description="Polar residues" evidence="1">
    <location>
        <begin position="144"/>
        <end position="155"/>
    </location>
</feature>
<accession>A0A1R0H1M8</accession>
<keyword evidence="3" id="KW-1185">Reference proteome</keyword>
<comment type="caution">
    <text evidence="2">The sequence shown here is derived from an EMBL/GenBank/DDBJ whole genome shotgun (WGS) entry which is preliminary data.</text>
</comment>
<feature type="non-terminal residue" evidence="2">
    <location>
        <position position="155"/>
    </location>
</feature>
<name>A0A1R0H1M8_9FUNG</name>
<proteinExistence type="predicted"/>
<organism evidence="2 3">
    <name type="scientific">Smittium mucronatum</name>
    <dbReference type="NCBI Taxonomy" id="133383"/>
    <lineage>
        <taxon>Eukaryota</taxon>
        <taxon>Fungi</taxon>
        <taxon>Fungi incertae sedis</taxon>
        <taxon>Zoopagomycota</taxon>
        <taxon>Kickxellomycotina</taxon>
        <taxon>Harpellomycetes</taxon>
        <taxon>Harpellales</taxon>
        <taxon>Legeriomycetaceae</taxon>
        <taxon>Smittium</taxon>
    </lineage>
</organism>
<gene>
    <name evidence="2" type="ORF">AYI68_g2838</name>
</gene>
<dbReference type="Proteomes" id="UP000187455">
    <property type="component" value="Unassembled WGS sequence"/>
</dbReference>
<evidence type="ECO:0000313" key="2">
    <source>
        <dbReference type="EMBL" id="OLY83032.1"/>
    </source>
</evidence>